<proteinExistence type="predicted"/>
<evidence type="ECO:0000256" key="1">
    <source>
        <dbReference type="SAM" id="MobiDB-lite"/>
    </source>
</evidence>
<evidence type="ECO:0000313" key="2">
    <source>
        <dbReference type="EMBL" id="MPM75102.1"/>
    </source>
</evidence>
<gene>
    <name evidence="2" type="ORF">SDC9_122093</name>
</gene>
<name>A0A645CE16_9ZZZZ</name>
<organism evidence="2">
    <name type="scientific">bioreactor metagenome</name>
    <dbReference type="NCBI Taxonomy" id="1076179"/>
    <lineage>
        <taxon>unclassified sequences</taxon>
        <taxon>metagenomes</taxon>
        <taxon>ecological metagenomes</taxon>
    </lineage>
</organism>
<reference evidence="2" key="1">
    <citation type="submission" date="2019-08" db="EMBL/GenBank/DDBJ databases">
        <authorList>
            <person name="Kucharzyk K."/>
            <person name="Murdoch R.W."/>
            <person name="Higgins S."/>
            <person name="Loffler F."/>
        </authorList>
    </citation>
    <scope>NUCLEOTIDE SEQUENCE</scope>
</reference>
<comment type="caution">
    <text evidence="2">The sequence shown here is derived from an EMBL/GenBank/DDBJ whole genome shotgun (WGS) entry which is preliminary data.</text>
</comment>
<accession>A0A645CE16</accession>
<protein>
    <submittedName>
        <fullName evidence="2">Uncharacterized protein</fullName>
    </submittedName>
</protein>
<dbReference type="AlphaFoldDB" id="A0A645CE16"/>
<feature type="region of interest" description="Disordered" evidence="1">
    <location>
        <begin position="1"/>
        <end position="36"/>
    </location>
</feature>
<dbReference type="EMBL" id="VSSQ01026405">
    <property type="protein sequence ID" value="MPM75102.1"/>
    <property type="molecule type" value="Genomic_DNA"/>
</dbReference>
<sequence length="69" mass="7425">MFDGDQRQGGEQGGEDDDCGNQAENEGKAESKHRPILRIGCGAHNRSSGVHQGDRNFSSFAQTGFNCIV</sequence>